<keyword evidence="13 14" id="KW-0546">Nucleotide metabolism</keyword>
<dbReference type="Pfam" id="PF00334">
    <property type="entry name" value="NDK"/>
    <property type="match status" value="1"/>
</dbReference>
<dbReference type="GO" id="GO:0006183">
    <property type="term" value="P:GTP biosynthetic process"/>
    <property type="evidence" value="ECO:0007669"/>
    <property type="project" value="UniProtKB-UniRule"/>
</dbReference>
<dbReference type="GO" id="GO:0006228">
    <property type="term" value="P:UTP biosynthetic process"/>
    <property type="evidence" value="ECO:0007669"/>
    <property type="project" value="UniProtKB-UniRule"/>
</dbReference>
<dbReference type="PRINTS" id="PR01243">
    <property type="entry name" value="NUCDPKINASE"/>
</dbReference>
<protein>
    <recommendedName>
        <fullName evidence="4 14">Nucleoside diphosphate kinase</fullName>
        <shortName evidence="14">NDK</shortName>
        <shortName evidence="14">NDP kinase</shortName>
        <ecNumber evidence="3 14">2.7.4.6</ecNumber>
    </recommendedName>
    <alternativeName>
        <fullName evidence="14">Nucleoside-2-P kinase</fullName>
    </alternativeName>
</protein>
<comment type="similarity">
    <text evidence="2 14 15 16">Belongs to the NDK family.</text>
</comment>
<dbReference type="InterPro" id="IPR036850">
    <property type="entry name" value="NDK-like_dom_sf"/>
</dbReference>
<evidence type="ECO:0000259" key="17">
    <source>
        <dbReference type="SMART" id="SM00562"/>
    </source>
</evidence>
<feature type="active site" description="Pros-phosphohistidine intermediate" evidence="14 15">
    <location>
        <position position="117"/>
    </location>
</feature>
<organism evidence="18 19">
    <name type="scientific">Candidatus Palibaumannia cicadellinicola</name>
    <dbReference type="NCBI Taxonomy" id="186490"/>
    <lineage>
        <taxon>Bacteria</taxon>
        <taxon>Pseudomonadati</taxon>
        <taxon>Pseudomonadota</taxon>
        <taxon>Gammaproteobacteria</taxon>
        <taxon>Candidatus Palibaumannia</taxon>
    </lineage>
</organism>
<evidence type="ECO:0000256" key="10">
    <source>
        <dbReference type="ARBA" id="ARBA00022777"/>
    </source>
</evidence>
<gene>
    <name evidence="14" type="primary">ndk</name>
    <name evidence="18" type="ORF">IM45_013</name>
</gene>
<evidence type="ECO:0000313" key="19">
    <source>
        <dbReference type="Proteomes" id="UP000067325"/>
    </source>
</evidence>
<evidence type="ECO:0000313" key="18">
    <source>
        <dbReference type="EMBL" id="AIN46893.1"/>
    </source>
</evidence>
<comment type="catalytic activity">
    <reaction evidence="14">
        <text>a 2'-deoxyribonucleoside 5'-diphosphate + ATP = a 2'-deoxyribonucleoside 5'-triphosphate + ADP</text>
        <dbReference type="Rhea" id="RHEA:44640"/>
        <dbReference type="ChEBI" id="CHEBI:30616"/>
        <dbReference type="ChEBI" id="CHEBI:61560"/>
        <dbReference type="ChEBI" id="CHEBI:73316"/>
        <dbReference type="ChEBI" id="CHEBI:456216"/>
        <dbReference type="EC" id="2.7.4.6"/>
    </reaction>
</comment>
<feature type="binding site" evidence="14 15">
    <location>
        <position position="93"/>
    </location>
    <ligand>
        <name>ATP</name>
        <dbReference type="ChEBI" id="CHEBI:30616"/>
    </ligand>
</feature>
<feature type="binding site" evidence="14 15">
    <location>
        <position position="87"/>
    </location>
    <ligand>
        <name>ATP</name>
        <dbReference type="ChEBI" id="CHEBI:30616"/>
    </ligand>
</feature>
<dbReference type="GO" id="GO:0006241">
    <property type="term" value="P:CTP biosynthetic process"/>
    <property type="evidence" value="ECO:0007669"/>
    <property type="project" value="UniProtKB-UniRule"/>
</dbReference>
<dbReference type="GO" id="GO:0005524">
    <property type="term" value="F:ATP binding"/>
    <property type="evidence" value="ECO:0007669"/>
    <property type="project" value="UniProtKB-UniRule"/>
</dbReference>
<dbReference type="GO" id="GO:0004550">
    <property type="term" value="F:nucleoside diphosphate kinase activity"/>
    <property type="evidence" value="ECO:0007669"/>
    <property type="project" value="UniProtKB-UniRule"/>
</dbReference>
<accession>A0A088N9U2</accession>
<feature type="binding site" evidence="14 15">
    <location>
        <position position="104"/>
    </location>
    <ligand>
        <name>ATP</name>
        <dbReference type="ChEBI" id="CHEBI:30616"/>
    </ligand>
</feature>
<keyword evidence="10 14" id="KW-0418">Kinase</keyword>
<dbReference type="FunFam" id="3.30.70.141:FF:000001">
    <property type="entry name" value="Nucleoside diphosphate kinase"/>
    <property type="match status" value="1"/>
</dbReference>
<dbReference type="SUPFAM" id="SSF54919">
    <property type="entry name" value="Nucleoside diphosphate kinase, NDK"/>
    <property type="match status" value="1"/>
</dbReference>
<evidence type="ECO:0000256" key="3">
    <source>
        <dbReference type="ARBA" id="ARBA00012966"/>
    </source>
</evidence>
<keyword evidence="5 14" id="KW-0963">Cytoplasm</keyword>
<dbReference type="PANTHER" id="PTHR46161">
    <property type="entry name" value="NUCLEOSIDE DIPHOSPHATE KINASE"/>
    <property type="match status" value="1"/>
</dbReference>
<keyword evidence="8 14" id="KW-0479">Metal-binding</keyword>
<dbReference type="RefSeq" id="WP_038497673.1">
    <property type="nucleotide sequence ID" value="NZ_CP008985.1"/>
</dbReference>
<dbReference type="InterPro" id="IPR034907">
    <property type="entry name" value="NDK-like_dom"/>
</dbReference>
<comment type="subunit">
    <text evidence="14">Homotetramer.</text>
</comment>
<dbReference type="SMART" id="SM00562">
    <property type="entry name" value="NDK"/>
    <property type="match status" value="1"/>
</dbReference>
<evidence type="ECO:0000256" key="13">
    <source>
        <dbReference type="ARBA" id="ARBA00023080"/>
    </source>
</evidence>
<evidence type="ECO:0000256" key="8">
    <source>
        <dbReference type="ARBA" id="ARBA00022723"/>
    </source>
</evidence>
<evidence type="ECO:0000256" key="5">
    <source>
        <dbReference type="ARBA" id="ARBA00022490"/>
    </source>
</evidence>
<feature type="domain" description="Nucleoside diphosphate kinase-like" evidence="17">
    <location>
        <begin position="3"/>
        <end position="140"/>
    </location>
</feature>
<keyword evidence="6 14" id="KW-0597">Phosphoprotein</keyword>
<sequence>MTIERTLSIIKPNAVAKNIIGAIINRFESAGLNIVGMKMLQLTRKQAEGFYSQHKNKPFFECLINFMISGPIVVQILEGKNAIRCNRDIMGATNPVDALAGTLRSDYADSIIENAVHGSETAAAAICEIAYFFTISEVCVRML</sequence>
<dbReference type="KEGG" id="bcib:IM45_013"/>
<keyword evidence="12 14" id="KW-0460">Magnesium</keyword>
<dbReference type="GO" id="GO:0005737">
    <property type="term" value="C:cytoplasm"/>
    <property type="evidence" value="ECO:0007669"/>
    <property type="project" value="UniProtKB-SubCell"/>
</dbReference>
<evidence type="ECO:0000256" key="11">
    <source>
        <dbReference type="ARBA" id="ARBA00022840"/>
    </source>
</evidence>
<comment type="subcellular location">
    <subcellularLocation>
        <location evidence="1 14">Cytoplasm</location>
    </subcellularLocation>
</comment>
<dbReference type="PROSITE" id="PS51374">
    <property type="entry name" value="NDPK_LIKE"/>
    <property type="match status" value="1"/>
</dbReference>
<dbReference type="AlphaFoldDB" id="A0A088N9U2"/>
<keyword evidence="9 14" id="KW-0547">Nucleotide-binding</keyword>
<comment type="catalytic activity">
    <reaction evidence="14">
        <text>a ribonucleoside 5'-diphosphate + ATP = a ribonucleoside 5'-triphosphate + ADP</text>
        <dbReference type="Rhea" id="RHEA:18113"/>
        <dbReference type="ChEBI" id="CHEBI:30616"/>
        <dbReference type="ChEBI" id="CHEBI:57930"/>
        <dbReference type="ChEBI" id="CHEBI:61557"/>
        <dbReference type="ChEBI" id="CHEBI:456216"/>
        <dbReference type="EC" id="2.7.4.6"/>
    </reaction>
</comment>
<reference evidence="18 19" key="1">
    <citation type="journal article" date="2014" name="MBio">
        <title>Differential genome evolution between companion symbionts in an insect-bacterial symbiosis.</title>
        <authorList>
            <person name="Bennett G.M."/>
            <person name="McCutcheon J.P."/>
            <person name="MacDonald B.R."/>
            <person name="Romanovicz D."/>
            <person name="Moran N.A."/>
        </authorList>
    </citation>
    <scope>NUCLEOTIDE SEQUENCE [LARGE SCALE GENOMIC DNA]</scope>
    <source>
        <strain evidence="18 19">BGSS</strain>
    </source>
</reference>
<dbReference type="EC" id="2.7.4.6" evidence="3 14"/>
<evidence type="ECO:0000256" key="14">
    <source>
        <dbReference type="HAMAP-Rule" id="MF_00451"/>
    </source>
</evidence>
<keyword evidence="11 14" id="KW-0067">ATP-binding</keyword>
<dbReference type="HAMAP" id="MF_00451">
    <property type="entry name" value="NDP_kinase"/>
    <property type="match status" value="1"/>
</dbReference>
<dbReference type="InterPro" id="IPR001564">
    <property type="entry name" value="Nucleoside_diP_kinase"/>
</dbReference>
<feature type="binding site" evidence="14 15">
    <location>
        <position position="59"/>
    </location>
    <ligand>
        <name>ATP</name>
        <dbReference type="ChEBI" id="CHEBI:30616"/>
    </ligand>
</feature>
<feature type="binding site" evidence="14 15">
    <location>
        <position position="114"/>
    </location>
    <ligand>
        <name>ATP</name>
        <dbReference type="ChEBI" id="CHEBI:30616"/>
    </ligand>
</feature>
<dbReference type="EMBL" id="CP008985">
    <property type="protein sequence ID" value="AIN46893.1"/>
    <property type="molecule type" value="Genomic_DNA"/>
</dbReference>
<dbReference type="PANTHER" id="PTHR46161:SF3">
    <property type="entry name" value="NUCLEOSIDE DIPHOSPHATE KINASE DDB_G0292928-RELATED"/>
    <property type="match status" value="1"/>
</dbReference>
<evidence type="ECO:0000256" key="1">
    <source>
        <dbReference type="ARBA" id="ARBA00004496"/>
    </source>
</evidence>
<evidence type="ECO:0000256" key="12">
    <source>
        <dbReference type="ARBA" id="ARBA00022842"/>
    </source>
</evidence>
<comment type="cofactor">
    <cofactor evidence="14">
        <name>Mg(2+)</name>
        <dbReference type="ChEBI" id="CHEBI:18420"/>
    </cofactor>
</comment>
<dbReference type="OrthoDB" id="9801161at2"/>
<evidence type="ECO:0000256" key="16">
    <source>
        <dbReference type="RuleBase" id="RU004011"/>
    </source>
</evidence>
<dbReference type="eggNOG" id="COG0105">
    <property type="taxonomic scope" value="Bacteria"/>
</dbReference>
<comment type="function">
    <text evidence="14">Major role in the synthesis of nucleoside triphosphates other than ATP. The ATP gamma phosphate is transferred to the NDP beta phosphate via a ping-pong mechanism, using a phosphorylated active-site intermediate.</text>
</comment>
<evidence type="ECO:0000256" key="2">
    <source>
        <dbReference type="ARBA" id="ARBA00008142"/>
    </source>
</evidence>
<evidence type="ECO:0000256" key="9">
    <source>
        <dbReference type="ARBA" id="ARBA00022741"/>
    </source>
</evidence>
<dbReference type="NCBIfam" id="NF001908">
    <property type="entry name" value="PRK00668.1"/>
    <property type="match status" value="1"/>
</dbReference>
<proteinExistence type="inferred from homology"/>
<dbReference type="Gene3D" id="3.30.70.141">
    <property type="entry name" value="Nucleoside diphosphate kinase-like domain"/>
    <property type="match status" value="1"/>
</dbReference>
<dbReference type="CDD" id="cd04413">
    <property type="entry name" value="NDPk_I"/>
    <property type="match status" value="1"/>
</dbReference>
<dbReference type="GO" id="GO:0046872">
    <property type="term" value="F:metal ion binding"/>
    <property type="evidence" value="ECO:0007669"/>
    <property type="project" value="UniProtKB-KW"/>
</dbReference>
<dbReference type="Proteomes" id="UP000067325">
    <property type="component" value="Chromosome"/>
</dbReference>
<keyword evidence="7 14" id="KW-0808">Transferase</keyword>
<evidence type="ECO:0000256" key="4">
    <source>
        <dbReference type="ARBA" id="ARBA00017632"/>
    </source>
</evidence>
<name>A0A088N9U2_9GAMM</name>
<evidence type="ECO:0000256" key="6">
    <source>
        <dbReference type="ARBA" id="ARBA00022553"/>
    </source>
</evidence>
<evidence type="ECO:0000256" key="7">
    <source>
        <dbReference type="ARBA" id="ARBA00022679"/>
    </source>
</evidence>
<evidence type="ECO:0000256" key="15">
    <source>
        <dbReference type="PROSITE-ProRule" id="PRU00706"/>
    </source>
</evidence>
<feature type="binding site" evidence="14 15">
    <location>
        <position position="11"/>
    </location>
    <ligand>
        <name>ATP</name>
        <dbReference type="ChEBI" id="CHEBI:30616"/>
    </ligand>
</feature>